<feature type="region of interest" description="Disordered" evidence="1">
    <location>
        <begin position="497"/>
        <end position="663"/>
    </location>
</feature>
<dbReference type="EMBL" id="ML977138">
    <property type="protein sequence ID" value="KAF1992085.1"/>
    <property type="molecule type" value="Genomic_DNA"/>
</dbReference>
<keyword evidence="3" id="KW-1185">Reference proteome</keyword>
<feature type="compositionally biased region" description="Basic and acidic residues" evidence="1">
    <location>
        <begin position="630"/>
        <end position="639"/>
    </location>
</feature>
<dbReference type="Proteomes" id="UP000800041">
    <property type="component" value="Unassembled WGS sequence"/>
</dbReference>
<organism evidence="2 3">
    <name type="scientific">Aulographum hederae CBS 113979</name>
    <dbReference type="NCBI Taxonomy" id="1176131"/>
    <lineage>
        <taxon>Eukaryota</taxon>
        <taxon>Fungi</taxon>
        <taxon>Dikarya</taxon>
        <taxon>Ascomycota</taxon>
        <taxon>Pezizomycotina</taxon>
        <taxon>Dothideomycetes</taxon>
        <taxon>Pleosporomycetidae</taxon>
        <taxon>Aulographales</taxon>
        <taxon>Aulographaceae</taxon>
    </lineage>
</organism>
<evidence type="ECO:0000313" key="3">
    <source>
        <dbReference type="Proteomes" id="UP000800041"/>
    </source>
</evidence>
<feature type="compositionally biased region" description="Basic and acidic residues" evidence="1">
    <location>
        <begin position="654"/>
        <end position="663"/>
    </location>
</feature>
<gene>
    <name evidence="2" type="ORF">K402DRAFT_416565</name>
</gene>
<evidence type="ECO:0000256" key="1">
    <source>
        <dbReference type="SAM" id="MobiDB-lite"/>
    </source>
</evidence>
<feature type="compositionally biased region" description="Polar residues" evidence="1">
    <location>
        <begin position="588"/>
        <end position="599"/>
    </location>
</feature>
<reference evidence="2" key="1">
    <citation type="journal article" date="2020" name="Stud. Mycol.">
        <title>101 Dothideomycetes genomes: a test case for predicting lifestyles and emergence of pathogens.</title>
        <authorList>
            <person name="Haridas S."/>
            <person name="Albert R."/>
            <person name="Binder M."/>
            <person name="Bloem J."/>
            <person name="Labutti K."/>
            <person name="Salamov A."/>
            <person name="Andreopoulos B."/>
            <person name="Baker S."/>
            <person name="Barry K."/>
            <person name="Bills G."/>
            <person name="Bluhm B."/>
            <person name="Cannon C."/>
            <person name="Castanera R."/>
            <person name="Culley D."/>
            <person name="Daum C."/>
            <person name="Ezra D."/>
            <person name="Gonzalez J."/>
            <person name="Henrissat B."/>
            <person name="Kuo A."/>
            <person name="Liang C."/>
            <person name="Lipzen A."/>
            <person name="Lutzoni F."/>
            <person name="Magnuson J."/>
            <person name="Mondo S."/>
            <person name="Nolan M."/>
            <person name="Ohm R."/>
            <person name="Pangilinan J."/>
            <person name="Park H.-J."/>
            <person name="Ramirez L."/>
            <person name="Alfaro M."/>
            <person name="Sun H."/>
            <person name="Tritt A."/>
            <person name="Yoshinaga Y."/>
            <person name="Zwiers L.-H."/>
            <person name="Turgeon B."/>
            <person name="Goodwin S."/>
            <person name="Spatafora J."/>
            <person name="Crous P."/>
            <person name="Grigoriev I."/>
        </authorList>
    </citation>
    <scope>NUCLEOTIDE SEQUENCE</scope>
    <source>
        <strain evidence="2">CBS 113979</strain>
    </source>
</reference>
<proteinExistence type="predicted"/>
<sequence length="663" mass="73244">MSNQPPTFQPPIGANPQAQHPLNINAPPTFITRMPTPQSVPPYNPNQANEQLQHTHLQSVQLGPRPHTPTIFPVPGIPVQNYVVVFRLAVNKHVICNSTTLAWNSKFFNRTLPQSIMHPGQGAAPQLMLELRFNKQNWSYYLYDSPVDPQIAASTSMLASDASHSPTQRTATFKICRNIAAAHELMLHVFTTQSISLDPVYFKNPFRPVDADFAFAVFNAARCYECVPIVCTAVDAALLRNLTATLDMCVRCPVQMLAIAAALGNQMIWREAALGLVCCAEDDWNEAMAKLKAAGPNGWLVPVVEMQNLFATERMKVTGKLKYVEERLKGIAKAFGGEKSAWPNETARERYMTIYLGFLRSYIPEDWGESPMKKGYAEMFRKIEEGALTEMLSPSNSLSLPAAVWRIIKEAKEAVKSVVRDRSYLKFVSQHQRGVLSFAELSPAVGPPWIKVAEGVQNRTAAPNETGKVDGNAIARTNTPRTASGGAKNQAIMTQWFMESRKVTEKGKGDMTTKARERKDKAAPASAERRRPAAPERELLPKPAVEQGEREPVLIGPISSPKPAIEPTKGEARSPGFTSLLVPARGQPKQQKPTASQQHLEVPSSPRAPTVEPLSADESAAAQANKNLKRKESGDMERRIGKKRSTGDWQRGFANEKKIDEEI</sequence>
<accession>A0A6G1HFZ9</accession>
<protein>
    <submittedName>
        <fullName evidence="2">Uncharacterized protein</fullName>
    </submittedName>
</protein>
<evidence type="ECO:0000313" key="2">
    <source>
        <dbReference type="EMBL" id="KAF1992085.1"/>
    </source>
</evidence>
<feature type="compositionally biased region" description="Basic and acidic residues" evidence="1">
    <location>
        <begin position="499"/>
        <end position="540"/>
    </location>
</feature>
<dbReference type="AlphaFoldDB" id="A0A6G1HFZ9"/>
<name>A0A6G1HFZ9_9PEZI</name>
<feature type="region of interest" description="Disordered" evidence="1">
    <location>
        <begin position="1"/>
        <end position="41"/>
    </location>
</feature>